<dbReference type="Pfam" id="PF07695">
    <property type="entry name" value="7TMR-DISM_7TM"/>
    <property type="match status" value="1"/>
</dbReference>
<dbReference type="InterPro" id="IPR004358">
    <property type="entry name" value="Sig_transdc_His_kin-like_C"/>
</dbReference>
<dbReference type="InterPro" id="IPR011623">
    <property type="entry name" value="7TMR_DISM_rcpt_extracell_dom1"/>
</dbReference>
<keyword evidence="4" id="KW-1133">Transmembrane helix</keyword>
<evidence type="ECO:0000256" key="2">
    <source>
        <dbReference type="ARBA" id="ARBA00012438"/>
    </source>
</evidence>
<protein>
    <recommendedName>
        <fullName evidence="2">histidine kinase</fullName>
        <ecNumber evidence="2">2.7.13.3</ecNumber>
    </recommendedName>
</protein>
<dbReference type="PROSITE" id="PS50109">
    <property type="entry name" value="HIS_KIN"/>
    <property type="match status" value="1"/>
</dbReference>
<feature type="transmembrane region" description="Helical" evidence="4">
    <location>
        <begin position="351"/>
        <end position="374"/>
    </location>
</feature>
<dbReference type="OrthoDB" id="9806130at2"/>
<gene>
    <name evidence="6" type="ORF">TALK_09990</name>
</gene>
<evidence type="ECO:0000259" key="5">
    <source>
        <dbReference type="PROSITE" id="PS50109"/>
    </source>
</evidence>
<organism evidence="6 7">
    <name type="scientific">Thalassospira alkalitolerans</name>
    <dbReference type="NCBI Taxonomy" id="1293890"/>
    <lineage>
        <taxon>Bacteria</taxon>
        <taxon>Pseudomonadati</taxon>
        <taxon>Pseudomonadota</taxon>
        <taxon>Alphaproteobacteria</taxon>
        <taxon>Rhodospirillales</taxon>
        <taxon>Thalassospiraceae</taxon>
        <taxon>Thalassospira</taxon>
    </lineage>
</organism>
<comment type="caution">
    <text evidence="6">The sequence shown here is derived from an EMBL/GenBank/DDBJ whole genome shotgun (WGS) entry which is preliminary data.</text>
</comment>
<feature type="transmembrane region" description="Helical" evidence="4">
    <location>
        <begin position="200"/>
        <end position="222"/>
    </location>
</feature>
<feature type="transmembrane region" description="Helical" evidence="4">
    <location>
        <begin position="292"/>
        <end position="311"/>
    </location>
</feature>
<evidence type="ECO:0000313" key="7">
    <source>
        <dbReference type="Proteomes" id="UP000193396"/>
    </source>
</evidence>
<dbReference type="InterPro" id="IPR036890">
    <property type="entry name" value="HATPase_C_sf"/>
</dbReference>
<dbReference type="AlphaFoldDB" id="A0A1Y2LB94"/>
<dbReference type="PANTHER" id="PTHR43547">
    <property type="entry name" value="TWO-COMPONENT HISTIDINE KINASE"/>
    <property type="match status" value="1"/>
</dbReference>
<keyword evidence="4" id="KW-0812">Transmembrane</keyword>
<proteinExistence type="predicted"/>
<evidence type="ECO:0000256" key="4">
    <source>
        <dbReference type="SAM" id="Phobius"/>
    </source>
</evidence>
<evidence type="ECO:0000256" key="1">
    <source>
        <dbReference type="ARBA" id="ARBA00000085"/>
    </source>
</evidence>
<dbReference type="Pfam" id="PF02518">
    <property type="entry name" value="HATPase_c"/>
    <property type="match status" value="1"/>
</dbReference>
<feature type="transmembrane region" description="Helical" evidence="4">
    <location>
        <begin position="317"/>
        <end position="339"/>
    </location>
</feature>
<dbReference type="SUPFAM" id="SSF47384">
    <property type="entry name" value="Homodimeric domain of signal transducing histidine kinase"/>
    <property type="match status" value="1"/>
</dbReference>
<keyword evidence="4" id="KW-0472">Membrane</keyword>
<name>A0A1Y2LB94_9PROT</name>
<sequence length="676" mass="75123">MGYLLAGITMLVIVSVLCLIRPALSHPYPHDLVIGQYSVDRMDVDLAPLIERLATQRPVNAPSDLVRMPQDDFKPIIGAVGNGYTLDTVWYRMPIIVTEVSAEPIDQKLYLEIAPTFLNTVDLTIVDASSLIPIWHNEVGDHIARDQAHIHGRKHIREWPRLATGKYWLVIGITTNSAQILTARIKSESVLIDENMQDTFLYGLYLGISLIGFLVYFTLGLLIRDRAILWYGFHILALFMLTAGISGYAHLLLSDFWILSSDALTGAGTALSIGTSVAMWSYIIELDRHKPTLFRCLIAYAIITCLCGISATSDIYIYFTLGFFLPQIGVTLLILGYLLYLGGKNTDRRKYYLYVIALGVPAVASIIHLLMLLGLAPINTFTRNCYQVASLVHLFLLGIAMAYRTHELTRRRVAANRHSTWTNQLADDQREFITMLSHEFRTPLAIIQRAAEMTSLHMQDAPDAVKNRISTIRVHASQLSELVNVFLTKDTLDSTNFVIAPKSTILAPFLSDFIKRRQREFPNHDIGLTDTGITIINIDRTLIERALSNLIENARKYAPKAYVRIGFNHRSDGFVYIRVVDNGPGIPPDDLAMVSDAFYRGTTSGTTHGVGLGLHITNRIVAAHQGRMSVSVGEKGGTTILIRLPYDRTLTNNTIAAAHTDINPPPATASKGSIPS</sequence>
<dbReference type="Pfam" id="PF00512">
    <property type="entry name" value="HisKA"/>
    <property type="match status" value="1"/>
</dbReference>
<dbReference type="CDD" id="cd00082">
    <property type="entry name" value="HisKA"/>
    <property type="match status" value="1"/>
</dbReference>
<dbReference type="EC" id="2.7.13.3" evidence="2"/>
<accession>A0A1Y2LB94</accession>
<dbReference type="PRINTS" id="PR00344">
    <property type="entry name" value="BCTRLSENSOR"/>
</dbReference>
<evidence type="ECO:0000313" key="6">
    <source>
        <dbReference type="EMBL" id="OSQ47939.1"/>
    </source>
</evidence>
<dbReference type="SUPFAM" id="SSF55874">
    <property type="entry name" value="ATPase domain of HSP90 chaperone/DNA topoisomerase II/histidine kinase"/>
    <property type="match status" value="1"/>
</dbReference>
<dbReference type="SMART" id="SM00388">
    <property type="entry name" value="HisKA"/>
    <property type="match status" value="1"/>
</dbReference>
<feature type="transmembrane region" description="Helical" evidence="4">
    <location>
        <begin position="256"/>
        <end position="280"/>
    </location>
</feature>
<dbReference type="PANTHER" id="PTHR43547:SF2">
    <property type="entry name" value="HYBRID SIGNAL TRANSDUCTION HISTIDINE KINASE C"/>
    <property type="match status" value="1"/>
</dbReference>
<reference evidence="6 7" key="1">
    <citation type="submission" date="2014-03" db="EMBL/GenBank/DDBJ databases">
        <title>The draft genome sequence of Thalassospira alkalitolerans JCM 18968.</title>
        <authorList>
            <person name="Lai Q."/>
            <person name="Shao Z."/>
        </authorList>
    </citation>
    <scope>NUCLEOTIDE SEQUENCE [LARGE SCALE GENOMIC DNA]</scope>
    <source>
        <strain evidence="6 7">JCM 18968</strain>
    </source>
</reference>
<dbReference type="InterPro" id="IPR003661">
    <property type="entry name" value="HisK_dim/P_dom"/>
</dbReference>
<dbReference type="CDD" id="cd00075">
    <property type="entry name" value="HATPase"/>
    <property type="match status" value="1"/>
</dbReference>
<feature type="transmembrane region" description="Helical" evidence="4">
    <location>
        <begin position="229"/>
        <end position="250"/>
    </location>
</feature>
<dbReference type="RefSeq" id="WP_085618396.1">
    <property type="nucleotide sequence ID" value="NZ_JBLXHE010000032.1"/>
</dbReference>
<feature type="domain" description="Histidine kinase" evidence="5">
    <location>
        <begin position="435"/>
        <end position="648"/>
    </location>
</feature>
<dbReference type="Gene3D" id="3.30.565.10">
    <property type="entry name" value="Histidine kinase-like ATPase, C-terminal domain"/>
    <property type="match status" value="1"/>
</dbReference>
<keyword evidence="7" id="KW-1185">Reference proteome</keyword>
<dbReference type="SMART" id="SM00387">
    <property type="entry name" value="HATPase_c"/>
    <property type="match status" value="1"/>
</dbReference>
<dbReference type="Gene3D" id="2.60.40.2380">
    <property type="match status" value="1"/>
</dbReference>
<dbReference type="Proteomes" id="UP000193396">
    <property type="component" value="Unassembled WGS sequence"/>
</dbReference>
<dbReference type="InterPro" id="IPR036097">
    <property type="entry name" value="HisK_dim/P_sf"/>
</dbReference>
<feature type="transmembrane region" description="Helical" evidence="4">
    <location>
        <begin position="386"/>
        <end position="403"/>
    </location>
</feature>
<dbReference type="GO" id="GO:0000155">
    <property type="term" value="F:phosphorelay sensor kinase activity"/>
    <property type="evidence" value="ECO:0007669"/>
    <property type="project" value="InterPro"/>
</dbReference>
<dbReference type="InterPro" id="IPR003594">
    <property type="entry name" value="HATPase_dom"/>
</dbReference>
<dbReference type="InterPro" id="IPR005467">
    <property type="entry name" value="His_kinase_dom"/>
</dbReference>
<evidence type="ECO:0000256" key="3">
    <source>
        <dbReference type="ARBA" id="ARBA00022553"/>
    </source>
</evidence>
<keyword evidence="3" id="KW-0597">Phosphoprotein</keyword>
<dbReference type="STRING" id="1293890.TALK_09990"/>
<dbReference type="EMBL" id="JFKB01000006">
    <property type="protein sequence ID" value="OSQ47939.1"/>
    <property type="molecule type" value="Genomic_DNA"/>
</dbReference>
<dbReference type="Gene3D" id="1.10.287.130">
    <property type="match status" value="1"/>
</dbReference>
<comment type="catalytic activity">
    <reaction evidence="1">
        <text>ATP + protein L-histidine = ADP + protein N-phospho-L-histidine.</text>
        <dbReference type="EC" id="2.7.13.3"/>
    </reaction>
</comment>